<feature type="compositionally biased region" description="Polar residues" evidence="1">
    <location>
        <begin position="337"/>
        <end position="351"/>
    </location>
</feature>
<evidence type="ECO:0000313" key="4">
    <source>
        <dbReference type="Proteomes" id="UP000182334"/>
    </source>
</evidence>
<dbReference type="PANTHER" id="PTHR36424:SF1">
    <property type="entry name" value="LOW AFFINITY K(+) TRANSPORTER 1-RELATED"/>
    <property type="match status" value="1"/>
</dbReference>
<feature type="region of interest" description="Disordered" evidence="1">
    <location>
        <begin position="460"/>
        <end position="508"/>
    </location>
</feature>
<feature type="transmembrane region" description="Helical" evidence="2">
    <location>
        <begin position="33"/>
        <end position="61"/>
    </location>
</feature>
<name>A0A1L0BW50_9ASCO</name>
<organism evidence="3 4">
    <name type="scientific">Sungouiella intermedia</name>
    <dbReference type="NCBI Taxonomy" id="45354"/>
    <lineage>
        <taxon>Eukaryota</taxon>
        <taxon>Fungi</taxon>
        <taxon>Dikarya</taxon>
        <taxon>Ascomycota</taxon>
        <taxon>Saccharomycotina</taxon>
        <taxon>Pichiomycetes</taxon>
        <taxon>Metschnikowiaceae</taxon>
        <taxon>Sungouiella</taxon>
    </lineage>
</organism>
<keyword evidence="4" id="KW-1185">Reference proteome</keyword>
<gene>
    <name evidence="3" type="ORF">SAMEA4029010_CIC11G00000000782</name>
</gene>
<evidence type="ECO:0000313" key="3">
    <source>
        <dbReference type="EMBL" id="SGZ55483.1"/>
    </source>
</evidence>
<evidence type="ECO:0000256" key="2">
    <source>
        <dbReference type="SAM" id="Phobius"/>
    </source>
</evidence>
<feature type="transmembrane region" description="Helical" evidence="2">
    <location>
        <begin position="201"/>
        <end position="232"/>
    </location>
</feature>
<dbReference type="STRING" id="45354.A0A1L0BW50"/>
<sequence length="508" mass="57947">MVFDSEKQSKDLDKSTFDIVRLGEFRTYRCGALISYLGVWFLILLKVAILASDTYTCINILVYKRWSTEDYQVYEFKVAKWIFTGCISFRFALLLWQLSWAIYVYRRRNIALAYLNFYARLMYGVRYRYQCVFHEIESGKDNLPWASFFVYDQLDDALEVLVADTPRTVINVMTLKNYAVGNSNSNILENIRDIAVNNMKLAIILSIMLCSVVISLFFFFKFCFAMLCYIPVKVSTSKKGFKSIKAFCYFHVNERVRALVSRHHKSKAQLLLDGILDIQEINANPLLHSSSDLDLPGRGGDFTHPAFMRLSSFDRAAANHANADDDADYSRPPRAHTASSLRNHSFGSESTRLPFGEPSKITRKTTSDTLMTELTFNTFSDARGFNASGDLSYQGYSPSERPNPLELSLLFNSKSNSYSNRKKPEPLLEETDSLHSHDGMLDEKQQVAVSTSSVAQEELEIMDGQDYFQPPPESPLLGDDRSDSPFSDHSAAPYPVRGVSKYFDRRED</sequence>
<keyword evidence="2" id="KW-0472">Membrane</keyword>
<proteinExistence type="predicted"/>
<accession>A0A1L0BW50</accession>
<keyword evidence="2" id="KW-0812">Transmembrane</keyword>
<dbReference type="OrthoDB" id="2128042at2759"/>
<dbReference type="GO" id="GO:0005886">
    <property type="term" value="C:plasma membrane"/>
    <property type="evidence" value="ECO:0007669"/>
    <property type="project" value="InterPro"/>
</dbReference>
<dbReference type="Proteomes" id="UP000182334">
    <property type="component" value="Chromosome V"/>
</dbReference>
<dbReference type="InterPro" id="IPR031606">
    <property type="entry name" value="Kch1/2"/>
</dbReference>
<evidence type="ECO:0000256" key="1">
    <source>
        <dbReference type="SAM" id="MobiDB-lite"/>
    </source>
</evidence>
<feature type="transmembrane region" description="Helical" evidence="2">
    <location>
        <begin position="81"/>
        <end position="105"/>
    </location>
</feature>
<dbReference type="Pfam" id="PF16944">
    <property type="entry name" value="KCH"/>
    <property type="match status" value="1"/>
</dbReference>
<dbReference type="PANTHER" id="PTHR36424">
    <property type="entry name" value="PHEROMONE-REGULATED MEMBRANE PROTEIN 6"/>
    <property type="match status" value="1"/>
</dbReference>
<protein>
    <submittedName>
        <fullName evidence="3">CIC11C00000000782</fullName>
    </submittedName>
</protein>
<dbReference type="AlphaFoldDB" id="A0A1L0BW50"/>
<reference evidence="3 4" key="1">
    <citation type="submission" date="2016-10" db="EMBL/GenBank/DDBJ databases">
        <authorList>
            <person name="de Groot N.N."/>
        </authorList>
    </citation>
    <scope>NUCLEOTIDE SEQUENCE [LARGE SCALE GENOMIC DNA]</scope>
    <source>
        <strain evidence="3 4">CBS 141442</strain>
    </source>
</reference>
<dbReference type="GO" id="GO:0015079">
    <property type="term" value="F:potassium ion transmembrane transporter activity"/>
    <property type="evidence" value="ECO:0007669"/>
    <property type="project" value="InterPro"/>
</dbReference>
<keyword evidence="2" id="KW-1133">Transmembrane helix</keyword>
<feature type="region of interest" description="Disordered" evidence="1">
    <location>
        <begin position="321"/>
        <end position="362"/>
    </location>
</feature>
<dbReference type="EMBL" id="LT635760">
    <property type="protein sequence ID" value="SGZ55483.1"/>
    <property type="molecule type" value="Genomic_DNA"/>
</dbReference>